<evidence type="ECO:0000313" key="13">
    <source>
        <dbReference type="Proteomes" id="UP000487929"/>
    </source>
</evidence>
<evidence type="ECO:0000256" key="7">
    <source>
        <dbReference type="ARBA" id="ARBA00022884"/>
    </source>
</evidence>
<evidence type="ECO:0000256" key="2">
    <source>
        <dbReference type="ARBA" id="ARBA00022555"/>
    </source>
</evidence>
<evidence type="ECO:0000256" key="4">
    <source>
        <dbReference type="ARBA" id="ARBA00022694"/>
    </source>
</evidence>
<dbReference type="EMBL" id="WUTT01000001">
    <property type="protein sequence ID" value="NAW32920.1"/>
    <property type="molecule type" value="Genomic_DNA"/>
</dbReference>
<evidence type="ECO:0000256" key="8">
    <source>
        <dbReference type="ARBA" id="ARBA00023315"/>
    </source>
</evidence>
<evidence type="ECO:0000256" key="1">
    <source>
        <dbReference type="ARBA" id="ARBA00022490"/>
    </source>
</evidence>
<evidence type="ECO:0000259" key="11">
    <source>
        <dbReference type="PROSITE" id="PS51186"/>
    </source>
</evidence>
<evidence type="ECO:0000256" key="5">
    <source>
        <dbReference type="ARBA" id="ARBA00022741"/>
    </source>
</evidence>
<feature type="binding site" evidence="9">
    <location>
        <begin position="520"/>
        <end position="522"/>
    </location>
    <ligand>
        <name>acetyl-CoA</name>
        <dbReference type="ChEBI" id="CHEBI:57288"/>
    </ligand>
</feature>
<evidence type="ECO:0000256" key="9">
    <source>
        <dbReference type="HAMAP-Rule" id="MF_01886"/>
    </source>
</evidence>
<dbReference type="GO" id="GO:1904812">
    <property type="term" value="P:rRNA acetylation involved in maturation of SSU-rRNA"/>
    <property type="evidence" value="ECO:0007669"/>
    <property type="project" value="TreeGrafter"/>
</dbReference>
<proteinExistence type="inferred from homology"/>
<keyword evidence="2 9" id="KW-0820">tRNA-binding</keyword>
<feature type="binding site" evidence="9">
    <location>
        <position position="378"/>
    </location>
    <ligand>
        <name>ATP</name>
        <dbReference type="ChEBI" id="CHEBI:30616"/>
    </ligand>
</feature>
<comment type="caution">
    <text evidence="12">The sequence shown here is derived from an EMBL/GenBank/DDBJ whole genome shotgun (WGS) entry which is preliminary data.</text>
</comment>
<accession>A0A7X4W1Y0</accession>
<keyword evidence="7 9" id="KW-0694">RNA-binding</keyword>
<dbReference type="InterPro" id="IPR013562">
    <property type="entry name" value="TmcA/NAT10_N"/>
</dbReference>
<feature type="binding site" evidence="9">
    <location>
        <position position="207"/>
    </location>
    <ligand>
        <name>ATP</name>
        <dbReference type="ChEBI" id="CHEBI:30616"/>
    </ligand>
</feature>
<dbReference type="SUPFAM" id="SSF55729">
    <property type="entry name" value="Acyl-CoA N-acyltransferases (Nat)"/>
    <property type="match status" value="1"/>
</dbReference>
<dbReference type="SUPFAM" id="SSF52540">
    <property type="entry name" value="P-loop containing nucleoside triphosphate hydrolases"/>
    <property type="match status" value="1"/>
</dbReference>
<protein>
    <recommendedName>
        <fullName evidence="9">tRNA(Met) cytidine acetyltransferase TmcA</fullName>
        <ecNumber evidence="9">2.3.1.193</ecNumber>
    </recommendedName>
</protein>
<comment type="similarity">
    <text evidence="9">Belongs to the TmcA family.</text>
</comment>
<dbReference type="GO" id="GO:0005737">
    <property type="term" value="C:cytoplasm"/>
    <property type="evidence" value="ECO:0007669"/>
    <property type="project" value="UniProtKB-SubCell"/>
</dbReference>
<dbReference type="AlphaFoldDB" id="A0A7X4W1Y0"/>
<comment type="caution">
    <text evidence="9">Lacks conserved residue(s) required for the propagation of feature annotation.</text>
</comment>
<dbReference type="Proteomes" id="UP000487929">
    <property type="component" value="Unassembled WGS sequence"/>
</dbReference>
<sequence>MIQRQEEEAREGGERHATTRPLLAHARRLGRRRWRGLVWLQGAPEACHGAAVELWRAGGWHTPLWVAPEGPREVDEIHWLAPARARTRLGGEHDLLVIDAVSCGAGFDPDAVAALAGTLCAGGLLVLMTPDDWGARPDADYVRLAEHPWRPEALSSRYLARLARLLAGADEVIRWRAGQVPCLPRLAVREVRSGVTVADGDCLTADQAQAVARLGRLRRRRPLVITADRGRGKSAALGIACARWLAAGEGEVLVTAPRPAAVDSLFERLAALCPHGERRGGAFVTDRGAVRFVAPDALAELARQGELGGAGRLLLVDEAAAIPAGLLGEWLEAFPRIAFATTVHGYEGSGRGFALRFRERLARTTPEWRGLHLAEPIRWASDDPLEPLVHRLLMLDAEPPEPAARADGRPEWLSRDELAVDEPRLRALFGLLVQAHYRTTPSDLRLLLDGPGLAVGALMADDAPLGVVLTADEGGFAAELAERVARGERRPRGHLMAQSLAAHAGSREALTGRLRRVVRIAVAPQRRREGLGQALIEAELERARDDGRDLLGASFGAEPGLIAFWQREGFRAVRLGLSRETATGEHALMVARATSAGGEALIDSLAVRFQRALPGLLAFELRDLAPEVVAALLAEGDGPALTDDDRQDAEDVAAGHREPALARPALQALVRHALARGVPPEDADLALLVAWGFQGLAGEALARRLGVPGRRQTTARLRQAVAGILRAITVSHVAIAKGAGDRS</sequence>
<organism evidence="12 13">
    <name type="scientific">Halomonas alimentaria</name>
    <dbReference type="NCBI Taxonomy" id="147248"/>
    <lineage>
        <taxon>Bacteria</taxon>
        <taxon>Pseudomonadati</taxon>
        <taxon>Pseudomonadota</taxon>
        <taxon>Gammaproteobacteria</taxon>
        <taxon>Oceanospirillales</taxon>
        <taxon>Halomonadaceae</taxon>
        <taxon>Halomonas</taxon>
    </lineage>
</organism>
<dbReference type="GO" id="GO:1990883">
    <property type="term" value="F:18S rRNA cytidine N-acetyltransferase activity"/>
    <property type="evidence" value="ECO:0007669"/>
    <property type="project" value="TreeGrafter"/>
</dbReference>
<dbReference type="GO" id="GO:0002101">
    <property type="term" value="P:tRNA wobble cytosine modification"/>
    <property type="evidence" value="ECO:0007669"/>
    <property type="project" value="UniProtKB-UniRule"/>
</dbReference>
<dbReference type="PANTHER" id="PTHR10925">
    <property type="entry name" value="N-ACETYLTRANSFERASE 10"/>
    <property type="match status" value="1"/>
</dbReference>
<gene>
    <name evidence="9" type="primary">tmcA</name>
    <name evidence="12" type="ORF">GRB96_00565</name>
</gene>
<dbReference type="PROSITE" id="PS51186">
    <property type="entry name" value="GNAT"/>
    <property type="match status" value="1"/>
</dbReference>
<feature type="binding site" evidence="9">
    <location>
        <position position="567"/>
    </location>
    <ligand>
        <name>acetyl-CoA</name>
        <dbReference type="ChEBI" id="CHEBI:57288"/>
    </ligand>
</feature>
<dbReference type="Pfam" id="PF13718">
    <property type="entry name" value="GNAT_acetyltr_2"/>
    <property type="match status" value="2"/>
</dbReference>
<comment type="catalytic activity">
    <reaction evidence="9">
        <text>cytidine(34) in elongator tRNA(Met) + acetyl-CoA + ATP + H2O = N(4)-acetylcytidine(34) in elongator tRNA(Met) + ADP + phosphate + CoA + H(+)</text>
        <dbReference type="Rhea" id="RHEA:43788"/>
        <dbReference type="Rhea" id="RHEA-COMP:10693"/>
        <dbReference type="Rhea" id="RHEA-COMP:10694"/>
        <dbReference type="ChEBI" id="CHEBI:15377"/>
        <dbReference type="ChEBI" id="CHEBI:15378"/>
        <dbReference type="ChEBI" id="CHEBI:30616"/>
        <dbReference type="ChEBI" id="CHEBI:43474"/>
        <dbReference type="ChEBI" id="CHEBI:57287"/>
        <dbReference type="ChEBI" id="CHEBI:57288"/>
        <dbReference type="ChEBI" id="CHEBI:74900"/>
        <dbReference type="ChEBI" id="CHEBI:82748"/>
        <dbReference type="ChEBI" id="CHEBI:456216"/>
        <dbReference type="EC" id="2.3.1.193"/>
    </reaction>
</comment>
<dbReference type="InterPro" id="IPR027417">
    <property type="entry name" value="P-loop_NTPase"/>
</dbReference>
<keyword evidence="4 9" id="KW-0819">tRNA processing</keyword>
<dbReference type="InterPro" id="IPR024914">
    <property type="entry name" value="tRNA_acetyltr_TmcA"/>
</dbReference>
<dbReference type="OrthoDB" id="5578851at2"/>
<dbReference type="InterPro" id="IPR016181">
    <property type="entry name" value="Acyl_CoA_acyltransferase"/>
</dbReference>
<dbReference type="GO" id="GO:0005524">
    <property type="term" value="F:ATP binding"/>
    <property type="evidence" value="ECO:0007669"/>
    <property type="project" value="UniProtKB-UniRule"/>
</dbReference>
<dbReference type="Gene3D" id="3.40.630.30">
    <property type="match status" value="1"/>
</dbReference>
<feature type="compositionally biased region" description="Basic and acidic residues" evidence="10">
    <location>
        <begin position="1"/>
        <end position="17"/>
    </location>
</feature>
<dbReference type="HAMAP" id="MF_01886">
    <property type="entry name" value="tRNA_acetyltr_TmcA"/>
    <property type="match status" value="1"/>
</dbReference>
<keyword evidence="8 9" id="KW-0012">Acyltransferase</keyword>
<feature type="domain" description="N-acetyltransferase" evidence="11">
    <location>
        <begin position="453"/>
        <end position="594"/>
    </location>
</feature>
<evidence type="ECO:0000256" key="3">
    <source>
        <dbReference type="ARBA" id="ARBA00022679"/>
    </source>
</evidence>
<evidence type="ECO:0000313" key="12">
    <source>
        <dbReference type="EMBL" id="NAW32920.1"/>
    </source>
</evidence>
<dbReference type="EC" id="2.3.1.193" evidence="9"/>
<name>A0A7X4W1Y0_9GAMM</name>
<keyword evidence="3 9" id="KW-0808">Transferase</keyword>
<dbReference type="InterPro" id="IPR000182">
    <property type="entry name" value="GNAT_dom"/>
</dbReference>
<evidence type="ECO:0000256" key="6">
    <source>
        <dbReference type="ARBA" id="ARBA00022840"/>
    </source>
</evidence>
<dbReference type="Pfam" id="PF05127">
    <property type="entry name" value="NAT10_TcmA_helicase"/>
    <property type="match status" value="1"/>
</dbReference>
<comment type="function">
    <text evidence="9">Catalyzes the formation of N(4)-acetylcytidine (ac(4)C) at the wobble position of tRNA(Met), by using acetyl-CoA as an acetyl donor and ATP (or GTP).</text>
</comment>
<dbReference type="Pfam" id="PF08351">
    <property type="entry name" value="TmcA_N"/>
    <property type="match status" value="1"/>
</dbReference>
<keyword evidence="1 9" id="KW-0963">Cytoplasm</keyword>
<dbReference type="GO" id="GO:0051392">
    <property type="term" value="F:tRNA cytidine N4-acetyltransferase activity"/>
    <property type="evidence" value="ECO:0007669"/>
    <property type="project" value="UniProtKB-UniRule"/>
</dbReference>
<comment type="subcellular location">
    <subcellularLocation>
        <location evidence="9">Cytoplasm</location>
    </subcellularLocation>
</comment>
<dbReference type="GO" id="GO:0000049">
    <property type="term" value="F:tRNA binding"/>
    <property type="evidence" value="ECO:0007669"/>
    <property type="project" value="UniProtKB-UniRule"/>
</dbReference>
<dbReference type="Gene3D" id="3.40.50.300">
    <property type="entry name" value="P-loop containing nucleotide triphosphate hydrolases"/>
    <property type="match status" value="1"/>
</dbReference>
<keyword evidence="6 9" id="KW-0067">ATP-binding</keyword>
<dbReference type="RefSeq" id="WP_161429964.1">
    <property type="nucleotide sequence ID" value="NZ_WUTT01000001.1"/>
</dbReference>
<dbReference type="InterPro" id="IPR038321">
    <property type="entry name" value="TmcA_C_sf"/>
</dbReference>
<dbReference type="Gene3D" id="3.40.50.11040">
    <property type="match status" value="1"/>
</dbReference>
<feature type="region of interest" description="Disordered" evidence="10">
    <location>
        <begin position="1"/>
        <end position="20"/>
    </location>
</feature>
<keyword evidence="13" id="KW-1185">Reference proteome</keyword>
<keyword evidence="5 9" id="KW-0547">Nucleotide-binding</keyword>
<dbReference type="PANTHER" id="PTHR10925:SF5">
    <property type="entry name" value="RNA CYTIDINE ACETYLTRANSFERASE"/>
    <property type="match status" value="1"/>
</dbReference>
<dbReference type="GO" id="GO:0051391">
    <property type="term" value="P:tRNA acetylation"/>
    <property type="evidence" value="ECO:0007669"/>
    <property type="project" value="UniProtKB-UniRule"/>
</dbReference>
<dbReference type="InterPro" id="IPR007807">
    <property type="entry name" value="TcmA/NAT10_helicase"/>
</dbReference>
<dbReference type="InterPro" id="IPR032672">
    <property type="entry name" value="TmcA/NAT10/Kre33"/>
</dbReference>
<dbReference type="Gene3D" id="1.20.120.890">
    <property type="entry name" value="tRNA(Met) cytidine acetyltransferase, tail domain"/>
    <property type="match status" value="1"/>
</dbReference>
<reference evidence="12 13" key="1">
    <citation type="submission" date="2019-12" db="EMBL/GenBank/DDBJ databases">
        <title>Draft genome sequencing of Halomonas alimentaria DSM 15356.</title>
        <authorList>
            <person name="Pandiyan K."/>
            <person name="Kushwaha P."/>
            <person name="Gowdham M."/>
            <person name="Chakdar H."/>
            <person name="Singh A."/>
            <person name="Kumar M."/>
            <person name="Saxena A.K."/>
        </authorList>
    </citation>
    <scope>NUCLEOTIDE SEQUENCE [LARGE SCALE GENOMIC DNA]</scope>
    <source>
        <strain evidence="12 13">DSM 15356</strain>
    </source>
</reference>
<evidence type="ECO:0000256" key="10">
    <source>
        <dbReference type="SAM" id="MobiDB-lite"/>
    </source>
</evidence>